<evidence type="ECO:0000256" key="3">
    <source>
        <dbReference type="ARBA" id="ARBA00012438"/>
    </source>
</evidence>
<dbReference type="SMART" id="SM00388">
    <property type="entry name" value="HisKA"/>
    <property type="match status" value="1"/>
</dbReference>
<accession>A0ABR6WRH1</accession>
<evidence type="ECO:0000256" key="2">
    <source>
        <dbReference type="ARBA" id="ARBA00004651"/>
    </source>
</evidence>
<evidence type="ECO:0000313" key="20">
    <source>
        <dbReference type="EMBL" id="MBC3803195.1"/>
    </source>
</evidence>
<feature type="domain" description="Response regulatory" evidence="17">
    <location>
        <begin position="795"/>
        <end position="926"/>
    </location>
</feature>
<dbReference type="Proteomes" id="UP000603234">
    <property type="component" value="Unassembled WGS sequence"/>
</dbReference>
<dbReference type="RefSeq" id="WP_186841114.1">
    <property type="nucleotide sequence ID" value="NZ_WJBC01000002.1"/>
</dbReference>
<dbReference type="EMBL" id="WJBC01000002">
    <property type="protein sequence ID" value="MBC3803195.1"/>
    <property type="molecule type" value="Genomic_DNA"/>
</dbReference>
<keyword evidence="8" id="KW-0547">Nucleotide-binding</keyword>
<evidence type="ECO:0000313" key="21">
    <source>
        <dbReference type="Proteomes" id="UP000603234"/>
    </source>
</evidence>
<keyword evidence="9" id="KW-0418">Kinase</keyword>
<dbReference type="InterPro" id="IPR005467">
    <property type="entry name" value="His_kinase_dom"/>
</dbReference>
<keyword evidence="9" id="KW-0808">Transferase</keyword>
<dbReference type="NCBIfam" id="TIGR00229">
    <property type="entry name" value="sensory_box"/>
    <property type="match status" value="2"/>
</dbReference>
<evidence type="ECO:0000256" key="5">
    <source>
        <dbReference type="ARBA" id="ARBA00022475"/>
    </source>
</evidence>
<comment type="caution">
    <text evidence="20">The sequence shown here is derived from an EMBL/GenBank/DDBJ whole genome shotgun (WGS) entry which is preliminary data.</text>
</comment>
<dbReference type="SMART" id="SM00387">
    <property type="entry name" value="HATPase_c"/>
    <property type="match status" value="1"/>
</dbReference>
<dbReference type="InterPro" id="IPR004358">
    <property type="entry name" value="Sig_transdc_His_kin-like_C"/>
</dbReference>
<dbReference type="CDD" id="cd17546">
    <property type="entry name" value="REC_hyHK_CKI1_RcsC-like"/>
    <property type="match status" value="1"/>
</dbReference>
<evidence type="ECO:0000259" key="19">
    <source>
        <dbReference type="PROSITE" id="PS50113"/>
    </source>
</evidence>
<dbReference type="PANTHER" id="PTHR45339">
    <property type="entry name" value="HYBRID SIGNAL TRANSDUCTION HISTIDINE KINASE J"/>
    <property type="match status" value="1"/>
</dbReference>
<dbReference type="SMART" id="SM00448">
    <property type="entry name" value="REC"/>
    <property type="match status" value="1"/>
</dbReference>
<keyword evidence="13" id="KW-0472">Membrane</keyword>
<dbReference type="Pfam" id="PF02518">
    <property type="entry name" value="HATPase_c"/>
    <property type="match status" value="1"/>
</dbReference>
<dbReference type="PANTHER" id="PTHR45339:SF1">
    <property type="entry name" value="HYBRID SIGNAL TRANSDUCTION HISTIDINE KINASE J"/>
    <property type="match status" value="1"/>
</dbReference>
<dbReference type="SUPFAM" id="SSF47384">
    <property type="entry name" value="Homodimeric domain of signal transducing histidine kinase"/>
    <property type="match status" value="1"/>
</dbReference>
<dbReference type="InterPro" id="IPR011006">
    <property type="entry name" value="CheY-like_superfamily"/>
</dbReference>
<dbReference type="InterPro" id="IPR036641">
    <property type="entry name" value="HPT_dom_sf"/>
</dbReference>
<evidence type="ECO:0000259" key="16">
    <source>
        <dbReference type="PROSITE" id="PS50109"/>
    </source>
</evidence>
<comment type="function">
    <text evidence="14">May play the central regulatory role in sporulation. It may be an element of the effector pathway responsible for the activation of sporulation genes in response to nutritional stress. Spo0A may act in concert with spo0H (a sigma factor) to control the expression of some genes that are critical to the sporulation process.</text>
</comment>
<feature type="domain" description="PAC" evidence="19">
    <location>
        <begin position="351"/>
        <end position="403"/>
    </location>
</feature>
<dbReference type="Gene3D" id="3.40.50.2300">
    <property type="match status" value="1"/>
</dbReference>
<dbReference type="InterPro" id="IPR000014">
    <property type="entry name" value="PAS"/>
</dbReference>
<evidence type="ECO:0000256" key="1">
    <source>
        <dbReference type="ARBA" id="ARBA00000085"/>
    </source>
</evidence>
<dbReference type="InterPro" id="IPR035965">
    <property type="entry name" value="PAS-like_dom_sf"/>
</dbReference>
<dbReference type="SUPFAM" id="SSF55874">
    <property type="entry name" value="ATPase domain of HSP90 chaperone/DNA topoisomerase II/histidine kinase"/>
    <property type="match status" value="1"/>
</dbReference>
<evidence type="ECO:0000256" key="10">
    <source>
        <dbReference type="ARBA" id="ARBA00022840"/>
    </source>
</evidence>
<keyword evidence="10" id="KW-0067">ATP-binding</keyword>
<feature type="modified residue" description="4-aspartylphosphate" evidence="15">
    <location>
        <position position="844"/>
    </location>
</feature>
<evidence type="ECO:0000256" key="7">
    <source>
        <dbReference type="ARBA" id="ARBA00022692"/>
    </source>
</evidence>
<evidence type="ECO:0000256" key="14">
    <source>
        <dbReference type="ARBA" id="ARBA00024867"/>
    </source>
</evidence>
<dbReference type="InterPro" id="IPR036097">
    <property type="entry name" value="HisK_dim/P_sf"/>
</dbReference>
<dbReference type="InterPro" id="IPR000700">
    <property type="entry name" value="PAS-assoc_C"/>
</dbReference>
<dbReference type="PROSITE" id="PS50112">
    <property type="entry name" value="PAS"/>
    <property type="match status" value="2"/>
</dbReference>
<comment type="catalytic activity">
    <reaction evidence="1">
        <text>ATP + protein L-histidine = ADP + protein N-phospho-L-histidine.</text>
        <dbReference type="EC" id="2.7.13.3"/>
    </reaction>
</comment>
<dbReference type="SUPFAM" id="SSF55785">
    <property type="entry name" value="PYP-like sensor domain (PAS domain)"/>
    <property type="match status" value="5"/>
</dbReference>
<keyword evidence="11" id="KW-1133">Transmembrane helix</keyword>
<evidence type="ECO:0000256" key="8">
    <source>
        <dbReference type="ARBA" id="ARBA00022741"/>
    </source>
</evidence>
<keyword evidence="12" id="KW-0902">Two-component regulatory system</keyword>
<sequence>MKDIKEQLTNKDKAWLVSTLYCAGDAIMTSDIDGSVDFVNAIAVEVLGRPSSELIGQPFHEVFRIYHHDRKEPIRFRKIKRHIGLPAQSFYISPDGEKKFLSARLAPLFSDSGENLGHVIVFRDISRIVEAEELIKRERNNLKTMFQLLPTAMVVVNKDGKIRVVNETFLKIFGLDNSNLTGKAIGDALGCVFSFDGGCNYSLNCAFCRIRKSMKKVIKEEKSVKENSVPFKYMRDGIEHVIFLNTSIMVSTFEEKKEFVITIEDVTEAMYYEKSLKDARNTCMTTLDSLPMMIFKFDQNHSCDFINQTFKSYMNITKESFLEALKLHMKASDFRRFEQIFGESIRTEQPFNIEVELSDSDGSYRIFRSIGRPYFGKNGEFAGIIGLFLDIHDERCAEALFQQSQQKYFSLFKNIDSSITYFKAISDEKGHVVDAQVVEMNQATEKIFGISRHMGIDQCVSRMKFLDQEEIKMIIQYFDKAISEGKNINVEEFYLKRVKRWVEASICSPEPGYIAALAWDIDAKKQTELKLKSAMERSEEANRAKSEFLANTSHEIRTPLNGIVGMIDLTMLEPLTNEQKENLEIAKGCVHSLLDIINDILDFAKIEAGKLMIDPICFNLLDTIEATIKMHRNHAMERGLKLSVNYENVPETSIIGDGRRLKQVLNNLLSNAIKFTDEGSVELIVNQEVICEEPDQVMLHIDVKDTGIGIDPSKYSKLFKSFTQIDGSYTRKYGGTGIGLVITRQLTEMMKGRVSFISDIGYGSTFSVHIPMTIGAKFSKRYQASQPEIKFKGSRILLIEDDRVNQTVLSRMLESFGISVDLAENGEEGVFFAGRNKYDLILMDIQMPVMDGIKATQIIRGKKILNSDALETVNLDLSQNQSTPIIALSAYALKGDEAIFRASGMDSYLSKPVDRHQMQVFLSEYLRNTNTSELAMIRDRVERYQQSIDENTDKSEKMPLFLDGKIKIEINQSIKKLNMLGRDRDFIMMEIVAHQLKQLFEEINADGLKNLVFKLELDIRKDLLENIPEHLKRIEETWQMMEQY</sequence>
<keyword evidence="6 15" id="KW-0597">Phosphoprotein</keyword>
<dbReference type="InterPro" id="IPR001789">
    <property type="entry name" value="Sig_transdc_resp-reg_receiver"/>
</dbReference>
<comment type="subcellular location">
    <subcellularLocation>
        <location evidence="2">Cell membrane</location>
        <topology evidence="2">Multi-pass membrane protein</topology>
    </subcellularLocation>
</comment>
<feature type="domain" description="PAS" evidence="18">
    <location>
        <begin position="138"/>
        <end position="183"/>
    </location>
</feature>
<evidence type="ECO:0000256" key="9">
    <source>
        <dbReference type="ARBA" id="ARBA00022777"/>
    </source>
</evidence>
<keyword evidence="5" id="KW-1003">Cell membrane</keyword>
<evidence type="ECO:0000256" key="6">
    <source>
        <dbReference type="ARBA" id="ARBA00022553"/>
    </source>
</evidence>
<dbReference type="CDD" id="cd00082">
    <property type="entry name" value="HisKA"/>
    <property type="match status" value="1"/>
</dbReference>
<organism evidence="20 21">
    <name type="scientific">Acetobacterium fimetarium</name>
    <dbReference type="NCBI Taxonomy" id="52691"/>
    <lineage>
        <taxon>Bacteria</taxon>
        <taxon>Bacillati</taxon>
        <taxon>Bacillota</taxon>
        <taxon>Clostridia</taxon>
        <taxon>Eubacteriales</taxon>
        <taxon>Eubacteriaceae</taxon>
        <taxon>Acetobacterium</taxon>
    </lineage>
</organism>
<feature type="domain" description="PAS" evidence="18">
    <location>
        <begin position="12"/>
        <end position="75"/>
    </location>
</feature>
<protein>
    <recommendedName>
        <fullName evidence="4">Stage 0 sporulation protein A homolog</fullName>
        <ecNumber evidence="3">2.7.13.3</ecNumber>
    </recommendedName>
</protein>
<dbReference type="PROSITE" id="PS50109">
    <property type="entry name" value="HIS_KIN"/>
    <property type="match status" value="1"/>
</dbReference>
<dbReference type="SUPFAM" id="SSF52172">
    <property type="entry name" value="CheY-like"/>
    <property type="match status" value="1"/>
</dbReference>
<dbReference type="InterPro" id="IPR013655">
    <property type="entry name" value="PAS_fold_3"/>
</dbReference>
<gene>
    <name evidence="20" type="ORF">GH808_01885</name>
</gene>
<dbReference type="Pfam" id="PF08447">
    <property type="entry name" value="PAS_3"/>
    <property type="match status" value="1"/>
</dbReference>
<dbReference type="SMART" id="SM00091">
    <property type="entry name" value="PAS"/>
    <property type="match status" value="4"/>
</dbReference>
<dbReference type="PROSITE" id="PS50113">
    <property type="entry name" value="PAC"/>
    <property type="match status" value="2"/>
</dbReference>
<evidence type="ECO:0000256" key="13">
    <source>
        <dbReference type="ARBA" id="ARBA00023136"/>
    </source>
</evidence>
<dbReference type="Pfam" id="PF00512">
    <property type="entry name" value="HisKA"/>
    <property type="match status" value="1"/>
</dbReference>
<evidence type="ECO:0000256" key="4">
    <source>
        <dbReference type="ARBA" id="ARBA00018672"/>
    </source>
</evidence>
<dbReference type="SUPFAM" id="SSF47226">
    <property type="entry name" value="Histidine-containing phosphotransfer domain, HPT domain"/>
    <property type="match status" value="1"/>
</dbReference>
<dbReference type="Gene3D" id="3.30.565.10">
    <property type="entry name" value="Histidine kinase-like ATPase, C-terminal domain"/>
    <property type="match status" value="1"/>
</dbReference>
<dbReference type="InterPro" id="IPR036890">
    <property type="entry name" value="HATPase_C_sf"/>
</dbReference>
<evidence type="ECO:0000259" key="18">
    <source>
        <dbReference type="PROSITE" id="PS50112"/>
    </source>
</evidence>
<feature type="domain" description="Histidine kinase" evidence="16">
    <location>
        <begin position="551"/>
        <end position="774"/>
    </location>
</feature>
<dbReference type="PROSITE" id="PS50110">
    <property type="entry name" value="RESPONSE_REGULATORY"/>
    <property type="match status" value="1"/>
</dbReference>
<feature type="domain" description="PAC" evidence="19">
    <location>
        <begin position="85"/>
        <end position="137"/>
    </location>
</feature>
<name>A0ABR6WRH1_9FIRM</name>
<reference evidence="20 21" key="1">
    <citation type="journal article" date="2020" name="mSystems">
        <title>Defining Genomic and Predicted Metabolic Features of the Acetobacterium Genus.</title>
        <authorList>
            <person name="Ross D.E."/>
            <person name="Marshall C.W."/>
            <person name="Gulliver D."/>
            <person name="May H.D."/>
            <person name="Norman R.S."/>
        </authorList>
    </citation>
    <scope>NUCLEOTIDE SEQUENCE [LARGE SCALE GENOMIC DNA]</scope>
    <source>
        <strain evidence="20 21">DSM 8238</strain>
    </source>
</reference>
<dbReference type="PRINTS" id="PR00344">
    <property type="entry name" value="BCTRLSENSOR"/>
</dbReference>
<dbReference type="InterPro" id="IPR003594">
    <property type="entry name" value="HATPase_dom"/>
</dbReference>
<evidence type="ECO:0000256" key="12">
    <source>
        <dbReference type="ARBA" id="ARBA00023012"/>
    </source>
</evidence>
<proteinExistence type="predicted"/>
<dbReference type="CDD" id="cd16922">
    <property type="entry name" value="HATPase_EvgS-ArcB-TorS-like"/>
    <property type="match status" value="1"/>
</dbReference>
<evidence type="ECO:0000256" key="15">
    <source>
        <dbReference type="PROSITE-ProRule" id="PRU00169"/>
    </source>
</evidence>
<dbReference type="Pfam" id="PF13426">
    <property type="entry name" value="PAS_9"/>
    <property type="match status" value="2"/>
</dbReference>
<dbReference type="InterPro" id="IPR003661">
    <property type="entry name" value="HisK_dim/P_dom"/>
</dbReference>
<keyword evidence="21" id="KW-1185">Reference proteome</keyword>
<evidence type="ECO:0000256" key="11">
    <source>
        <dbReference type="ARBA" id="ARBA00022989"/>
    </source>
</evidence>
<evidence type="ECO:0000259" key="17">
    <source>
        <dbReference type="PROSITE" id="PS50110"/>
    </source>
</evidence>
<dbReference type="Gene3D" id="1.10.287.130">
    <property type="match status" value="1"/>
</dbReference>
<dbReference type="CDD" id="cd00130">
    <property type="entry name" value="PAS"/>
    <property type="match status" value="3"/>
</dbReference>
<dbReference type="EC" id="2.7.13.3" evidence="3"/>
<dbReference type="Pfam" id="PF00072">
    <property type="entry name" value="Response_reg"/>
    <property type="match status" value="1"/>
</dbReference>
<keyword evidence="7" id="KW-0812">Transmembrane</keyword>
<dbReference type="Gene3D" id="3.30.450.20">
    <property type="entry name" value="PAS domain"/>
    <property type="match status" value="4"/>
</dbReference>